<sequence>MDSLTAKAVDSLTARAVDNLTARAVAILNTADPAAKVAATLAAAQAWTEGAITAIGAERPPPRPARPERPAILPPNKMPRRGTGAQAGRVAMFHALAHIEFNAIDLGWDIIARFADPALPKAFYDDWVMVAEQEAQHFTALQTLMAEMGATYGDLPAHDGLWQAAEKTADSLERRLAVVPMTLEARALDTAPHTVGKLGLAAEDDSVAALRKIVDEEILHVAAGTRWFNHLCAQRGLDPAARYQAIVREVFPKGLKRPFNVAGRNAAGLPPHYYDPLGV</sequence>
<evidence type="ECO:0008006" key="3">
    <source>
        <dbReference type="Google" id="ProtNLM"/>
    </source>
</evidence>
<dbReference type="Pfam" id="PF04305">
    <property type="entry name" value="DUF455"/>
    <property type="match status" value="1"/>
</dbReference>
<comment type="caution">
    <text evidence="2">The sequence shown here is derived from an EMBL/GenBank/DDBJ whole genome shotgun (WGS) entry which is preliminary data.</text>
</comment>
<evidence type="ECO:0000256" key="1">
    <source>
        <dbReference type="SAM" id="MobiDB-lite"/>
    </source>
</evidence>
<dbReference type="PIRSF" id="PIRSF012318">
    <property type="entry name" value="UCP012318"/>
    <property type="match status" value="1"/>
</dbReference>
<dbReference type="InterPro" id="IPR009078">
    <property type="entry name" value="Ferritin-like_SF"/>
</dbReference>
<gene>
    <name evidence="2" type="ORF">GALL_305720</name>
</gene>
<feature type="region of interest" description="Disordered" evidence="1">
    <location>
        <begin position="55"/>
        <end position="79"/>
    </location>
</feature>
<protein>
    <recommendedName>
        <fullName evidence="3">Protein containing DUF455</fullName>
    </recommendedName>
</protein>
<dbReference type="PANTHER" id="PTHR42782">
    <property type="entry name" value="SI:CH73-314G15.3"/>
    <property type="match status" value="1"/>
</dbReference>
<dbReference type="InterPro" id="IPR011197">
    <property type="entry name" value="UCP012318"/>
</dbReference>
<accession>A0A1J5RHH5</accession>
<reference evidence="2" key="1">
    <citation type="submission" date="2016-10" db="EMBL/GenBank/DDBJ databases">
        <title>Sequence of Gallionella enrichment culture.</title>
        <authorList>
            <person name="Poehlein A."/>
            <person name="Muehling M."/>
            <person name="Daniel R."/>
        </authorList>
    </citation>
    <scope>NUCLEOTIDE SEQUENCE</scope>
</reference>
<dbReference type="EMBL" id="MLJW01000416">
    <property type="protein sequence ID" value="OIQ87565.1"/>
    <property type="molecule type" value="Genomic_DNA"/>
</dbReference>
<name>A0A1J5RHH5_9ZZZZ</name>
<dbReference type="CDD" id="cd00657">
    <property type="entry name" value="Ferritin_like"/>
    <property type="match status" value="1"/>
</dbReference>
<evidence type="ECO:0000313" key="2">
    <source>
        <dbReference type="EMBL" id="OIQ87565.1"/>
    </source>
</evidence>
<dbReference type="AlphaFoldDB" id="A0A1J5RHH5"/>
<organism evidence="2">
    <name type="scientific">mine drainage metagenome</name>
    <dbReference type="NCBI Taxonomy" id="410659"/>
    <lineage>
        <taxon>unclassified sequences</taxon>
        <taxon>metagenomes</taxon>
        <taxon>ecological metagenomes</taxon>
    </lineage>
</organism>
<dbReference type="InterPro" id="IPR007402">
    <property type="entry name" value="DUF455"/>
</dbReference>
<dbReference type="PANTHER" id="PTHR42782:SF4">
    <property type="entry name" value="DUF455 DOMAIN-CONTAINING PROTEIN"/>
    <property type="match status" value="1"/>
</dbReference>
<proteinExistence type="predicted"/>
<dbReference type="SUPFAM" id="SSF47240">
    <property type="entry name" value="Ferritin-like"/>
    <property type="match status" value="1"/>
</dbReference>